<dbReference type="PRINTS" id="PR00387">
    <property type="entry name" value="PDIESTERASE1"/>
</dbReference>
<evidence type="ECO:0000259" key="8">
    <source>
        <dbReference type="PROSITE" id="PS51845"/>
    </source>
</evidence>
<proteinExistence type="inferred from homology"/>
<dbReference type="InterPro" id="IPR023174">
    <property type="entry name" value="PDEase_CS"/>
</dbReference>
<feature type="binding site" evidence="6">
    <location>
        <position position="716"/>
    </location>
    <ligand>
        <name>Zn(2+)</name>
        <dbReference type="ChEBI" id="CHEBI:29105"/>
        <label>2</label>
    </ligand>
</feature>
<dbReference type="SMART" id="SM00471">
    <property type="entry name" value="HDc"/>
    <property type="match status" value="1"/>
</dbReference>
<dbReference type="Proteomes" id="UP000492820">
    <property type="component" value="Unassembled WGS sequence"/>
</dbReference>
<dbReference type="AlphaFoldDB" id="A0A068WIH3"/>
<feature type="binding site" evidence="5">
    <location>
        <position position="716"/>
    </location>
    <ligand>
        <name>AMP</name>
        <dbReference type="ChEBI" id="CHEBI:456215"/>
    </ligand>
</feature>
<dbReference type="InterPro" id="IPR003607">
    <property type="entry name" value="HD/PDEase_dom"/>
</dbReference>
<reference evidence="9 10" key="1">
    <citation type="journal article" date="2013" name="Nature">
        <title>The genomes of four tapeworm species reveal adaptations to parasitism.</title>
        <authorList>
            <person name="Tsai I.J."/>
            <person name="Zarowiecki M."/>
            <person name="Holroyd N."/>
            <person name="Garciarrubio A."/>
            <person name="Sanchez-Flores A."/>
            <person name="Brooks K.L."/>
            <person name="Tracey A."/>
            <person name="Bobes R.J."/>
            <person name="Fragoso G."/>
            <person name="Sciutto E."/>
            <person name="Aslett M."/>
            <person name="Beasley H."/>
            <person name="Bennett H.M."/>
            <person name="Cai J."/>
            <person name="Camicia F."/>
            <person name="Clark R."/>
            <person name="Cucher M."/>
            <person name="De Silva N."/>
            <person name="Day T.A."/>
            <person name="Deplazes P."/>
            <person name="Estrada K."/>
            <person name="Fernandez C."/>
            <person name="Holland P.W."/>
            <person name="Hou J."/>
            <person name="Hu S."/>
            <person name="Huckvale T."/>
            <person name="Hung S.S."/>
            <person name="Kamenetzky L."/>
            <person name="Keane J.A."/>
            <person name="Kiss F."/>
            <person name="Koziol U."/>
            <person name="Lambert O."/>
            <person name="Liu K."/>
            <person name="Luo X."/>
            <person name="Luo Y."/>
            <person name="Macchiaroli N."/>
            <person name="Nichol S."/>
            <person name="Paps J."/>
            <person name="Parkinson J."/>
            <person name="Pouchkina-Stantcheva N."/>
            <person name="Riddiford N."/>
            <person name="Rosenzvit M."/>
            <person name="Salinas G."/>
            <person name="Wasmuth J.D."/>
            <person name="Zamanian M."/>
            <person name="Zheng Y."/>
            <person name="Cai X."/>
            <person name="Soberon X."/>
            <person name="Olson P.D."/>
            <person name="Laclette J.P."/>
            <person name="Brehm K."/>
            <person name="Berriman M."/>
            <person name="Garciarrubio A."/>
            <person name="Bobes R.J."/>
            <person name="Fragoso G."/>
            <person name="Sanchez-Flores A."/>
            <person name="Estrada K."/>
            <person name="Cevallos M.A."/>
            <person name="Morett E."/>
            <person name="Gonzalez V."/>
            <person name="Portillo T."/>
            <person name="Ochoa-Leyva A."/>
            <person name="Jose M.V."/>
            <person name="Sciutto E."/>
            <person name="Landa A."/>
            <person name="Jimenez L."/>
            <person name="Valdes V."/>
            <person name="Carrero J.C."/>
            <person name="Larralde C."/>
            <person name="Morales-Montor J."/>
            <person name="Limon-Lason J."/>
            <person name="Soberon X."/>
            <person name="Laclette J.P."/>
        </authorList>
    </citation>
    <scope>NUCLEOTIDE SEQUENCE [LARGE SCALE GENOMIC DNA]</scope>
</reference>
<evidence type="ECO:0000256" key="5">
    <source>
        <dbReference type="PIRSR" id="PIRSR623088-2"/>
    </source>
</evidence>
<accession>A0A068WIH3</accession>
<keyword evidence="1" id="KW-0140">cGMP</keyword>
<dbReference type="CDD" id="cd00077">
    <property type="entry name" value="HDc"/>
    <property type="match status" value="1"/>
</dbReference>
<sequence length="948" mass="108607">MVSFDQASSFFIENPNLFTEFVLTRLDNSQKSKLLTILKEDVLKRSSISRGSFDSKDESSAYYKPIKRPARNIMIDHSMPKKWPPVNRVTTTMSQYRKSDDSTICSCKIKTDSSKSMGLFVNQRNLPSVLEGNYDEAVESFTSSEPRMKIKRRPENCPFSPIFFTTAKPPNFLQSLQVTEEEPLGGYSFENTDPNDLGKGVRLASSTARSELSAVTASQLPTTTAKKRPGSILKESMDSLDLSGRSHLPDTMRHLIERIIKRQYSQHEIIQTTTSVLTEHADVDVIHLHLREKNDEVRLLKSTCSSQFAYQLPSQKSTFCTPFTAAFWSGNMIIANFVMRDVRWEKDKLFYDVDTKHSIAYPLFSINGNVFAVIELLRLKGQPPFDDKSVKFIYSTLLAMQTIMLLKEKVNVEHSITAYSILSKKMAGIMLSQIMEMDATYAKQIVQAEKCVLFLVDLEKQELISTIVDHGGLYQTNFVNVEPIRVPLDVGVFGHVIHTSECLVTNDPQSNDDFYHHEGIFSENFRILNMVTAPIRVRNEVVAVLQLFNKTPGEFDTNDVENIKDFSVFCGLALYISKMYEKMFRSEQKCRITMEIMLHHNLASDSDVVEYSVHEIPDNIPGITEPLFSPWHMPDEEMPAVFIYMVHDVMGKSVIDLHTLIRFTLTVRKNYRDVIYHNWFHGFSVAHGAYVEIKREDCNFTQVEKLCILIAALCHDLDHRGTDNSYQRKKGTPLATLYSTSILEHHHFNMTLTILQQPGNQIFAHVAGTSYYEILMIIKHAILSTDLGRLDASKEVVTDILDKRGAIDWDNKDHRMATVAIALPVADLCSMYKPWEVHKKVVLLVMEEMWAQGDEEKKNGFIPMDLMNRDLYYQIPEMQSNFYKVVCLPLFRLITRAIPSLMDIPNQAFANFSRWMEMCLLPESVKRERVNELIQRRSQRTTATTDSI</sequence>
<evidence type="ECO:0000256" key="6">
    <source>
        <dbReference type="PIRSR" id="PIRSR623088-3"/>
    </source>
</evidence>
<dbReference type="InterPro" id="IPR029016">
    <property type="entry name" value="GAF-like_dom_sf"/>
</dbReference>
<feature type="binding site" evidence="5">
    <location>
        <position position="827"/>
    </location>
    <ligand>
        <name>AMP</name>
        <dbReference type="ChEBI" id="CHEBI:456215"/>
    </ligand>
</feature>
<dbReference type="SUPFAM" id="SSF109604">
    <property type="entry name" value="HD-domain/PDEase-like"/>
    <property type="match status" value="1"/>
</dbReference>
<feature type="binding site" evidence="6">
    <location>
        <position position="681"/>
    </location>
    <ligand>
        <name>Zn(2+)</name>
        <dbReference type="ChEBI" id="CHEBI:29105"/>
        <label>1</label>
    </ligand>
</feature>
<evidence type="ECO:0000256" key="1">
    <source>
        <dbReference type="ARBA" id="ARBA00022535"/>
    </source>
</evidence>
<dbReference type="PANTHER" id="PTHR11347">
    <property type="entry name" value="CYCLIC NUCLEOTIDE PHOSPHODIESTERASE"/>
    <property type="match status" value="1"/>
</dbReference>
<evidence type="ECO:0000256" key="3">
    <source>
        <dbReference type="ARBA" id="ARBA00022801"/>
    </source>
</evidence>
<dbReference type="OrthoDB" id="295473at2759"/>
<dbReference type="SMART" id="SM00065">
    <property type="entry name" value="GAF"/>
    <property type="match status" value="1"/>
</dbReference>
<evidence type="ECO:0000256" key="4">
    <source>
        <dbReference type="PIRSR" id="PIRSR623088-1"/>
    </source>
</evidence>
<dbReference type="Gene3D" id="3.30.450.40">
    <property type="match status" value="2"/>
</dbReference>
<dbReference type="GO" id="GO:0007165">
    <property type="term" value="P:signal transduction"/>
    <property type="evidence" value="ECO:0007669"/>
    <property type="project" value="InterPro"/>
</dbReference>
<organism evidence="9">
    <name type="scientific">Echinococcus granulosus</name>
    <name type="common">Hydatid tapeworm</name>
    <dbReference type="NCBI Taxonomy" id="6210"/>
    <lineage>
        <taxon>Eukaryota</taxon>
        <taxon>Metazoa</taxon>
        <taxon>Spiralia</taxon>
        <taxon>Lophotrochozoa</taxon>
        <taxon>Platyhelminthes</taxon>
        <taxon>Cestoda</taxon>
        <taxon>Eucestoda</taxon>
        <taxon>Cyclophyllidea</taxon>
        <taxon>Taeniidae</taxon>
        <taxon>Echinococcus</taxon>
        <taxon>Echinococcus granulosus group</taxon>
    </lineage>
</organism>
<keyword evidence="3 7" id="KW-0378">Hydrolase</keyword>
<comment type="cofactor">
    <cofactor evidence="7">
        <name>a divalent metal cation</name>
        <dbReference type="ChEBI" id="CHEBI:60240"/>
    </cofactor>
    <text evidence="7">Binds 2 divalent metal cations per subunit. Site 1 may preferentially bind zinc ions, while site 2 has a preference for magnesium and/or manganese ions.</text>
</comment>
<comment type="similarity">
    <text evidence="7">Belongs to the cyclic nucleotide phosphodiesterase family.</text>
</comment>
<dbReference type="InterPro" id="IPR002073">
    <property type="entry name" value="PDEase_catalytic_dom"/>
</dbReference>
<evidence type="ECO:0000256" key="7">
    <source>
        <dbReference type="RuleBase" id="RU363067"/>
    </source>
</evidence>
<dbReference type="GO" id="GO:0046872">
    <property type="term" value="F:metal ion binding"/>
    <property type="evidence" value="ECO:0007669"/>
    <property type="project" value="UniProtKB-KW"/>
</dbReference>
<reference evidence="11" key="3">
    <citation type="submission" date="2020-10" db="UniProtKB">
        <authorList>
            <consortium name="WormBaseParasite"/>
        </authorList>
    </citation>
    <scope>IDENTIFICATION</scope>
</reference>
<dbReference type="Gene3D" id="1.10.1300.10">
    <property type="entry name" value="3'5'-cyclic nucleotide phosphodiesterase, catalytic domain"/>
    <property type="match status" value="1"/>
</dbReference>
<name>A0A068WIH3_ECHGR</name>
<feature type="binding site" evidence="5">
    <location>
        <begin position="677"/>
        <end position="681"/>
    </location>
    <ligand>
        <name>AMP</name>
        <dbReference type="ChEBI" id="CHEBI:456215"/>
    </ligand>
</feature>
<protein>
    <recommendedName>
        <fullName evidence="7">Phosphodiesterase</fullName>
        <ecNumber evidence="7">3.1.4.-</ecNumber>
    </recommendedName>
</protein>
<evidence type="ECO:0000256" key="2">
    <source>
        <dbReference type="ARBA" id="ARBA00022723"/>
    </source>
</evidence>
<evidence type="ECO:0000313" key="9">
    <source>
        <dbReference type="EMBL" id="CDS19565.1"/>
    </source>
</evidence>
<dbReference type="InterPro" id="IPR023088">
    <property type="entry name" value="PDEase"/>
</dbReference>
<dbReference type="EC" id="3.1.4.-" evidence="7"/>
<dbReference type="WBParaSite" id="EgrG_000488400">
    <property type="protein sequence ID" value="EgrG_000488400"/>
    <property type="gene ID" value="EgrG_000488400"/>
</dbReference>
<dbReference type="InterPro" id="IPR003018">
    <property type="entry name" value="GAF"/>
</dbReference>
<dbReference type="Pfam" id="PF01590">
    <property type="entry name" value="GAF"/>
    <property type="match status" value="1"/>
</dbReference>
<dbReference type="PROSITE" id="PS00126">
    <property type="entry name" value="PDEASE_I_1"/>
    <property type="match status" value="1"/>
</dbReference>
<dbReference type="EMBL" id="LK028579">
    <property type="protein sequence ID" value="CDS19565.1"/>
    <property type="molecule type" value="Genomic_DNA"/>
</dbReference>
<dbReference type="InterPro" id="IPR036971">
    <property type="entry name" value="PDEase_catalytic_dom_sf"/>
</dbReference>
<dbReference type="Pfam" id="PF00233">
    <property type="entry name" value="PDEase_I"/>
    <property type="match status" value="1"/>
</dbReference>
<feature type="binding site" evidence="6">
    <location>
        <position position="716"/>
    </location>
    <ligand>
        <name>Zn(2+)</name>
        <dbReference type="ChEBI" id="CHEBI:29105"/>
        <label>1</label>
    </ligand>
</feature>
<dbReference type="PROSITE" id="PS51845">
    <property type="entry name" value="PDEASE_I_2"/>
    <property type="match status" value="1"/>
</dbReference>
<evidence type="ECO:0000313" key="10">
    <source>
        <dbReference type="Proteomes" id="UP000492820"/>
    </source>
</evidence>
<feature type="binding site" evidence="6">
    <location>
        <position position="827"/>
    </location>
    <ligand>
        <name>Zn(2+)</name>
        <dbReference type="ChEBI" id="CHEBI:29105"/>
        <label>1</label>
    </ligand>
</feature>
<feature type="active site" description="Proton donor" evidence="4">
    <location>
        <position position="677"/>
    </location>
</feature>
<reference evidence="9" key="2">
    <citation type="submission" date="2014-06" db="EMBL/GenBank/DDBJ databases">
        <authorList>
            <person name="Aslett M."/>
        </authorList>
    </citation>
    <scope>NUCLEOTIDE SEQUENCE</scope>
</reference>
<feature type="binding site" evidence="5">
    <location>
        <position position="879"/>
    </location>
    <ligand>
        <name>AMP</name>
        <dbReference type="ChEBI" id="CHEBI:456215"/>
    </ligand>
</feature>
<gene>
    <name evidence="9" type="ORF">EgrG_000488400</name>
</gene>
<feature type="domain" description="PDEase" evidence="8">
    <location>
        <begin position="590"/>
        <end position="937"/>
    </location>
</feature>
<evidence type="ECO:0000313" key="11">
    <source>
        <dbReference type="WBParaSite" id="EgrG_000488400"/>
    </source>
</evidence>
<dbReference type="SUPFAM" id="SSF55781">
    <property type="entry name" value="GAF domain-like"/>
    <property type="match status" value="2"/>
</dbReference>
<feature type="binding site" evidence="6">
    <location>
        <position position="715"/>
    </location>
    <ligand>
        <name>Zn(2+)</name>
        <dbReference type="ChEBI" id="CHEBI:29105"/>
        <label>1</label>
    </ligand>
</feature>
<dbReference type="GO" id="GO:0004114">
    <property type="term" value="F:3',5'-cyclic-nucleotide phosphodiesterase activity"/>
    <property type="evidence" value="ECO:0007669"/>
    <property type="project" value="InterPro"/>
</dbReference>
<keyword evidence="2 6" id="KW-0479">Metal-binding</keyword>